<keyword evidence="13" id="KW-1185">Reference proteome</keyword>
<evidence type="ECO:0008006" key="14">
    <source>
        <dbReference type="Google" id="ProtNLM"/>
    </source>
</evidence>
<dbReference type="InterPro" id="IPR018456">
    <property type="entry name" value="PTR2_symporter_CS"/>
</dbReference>
<comment type="caution">
    <text evidence="12">The sequence shown here is derived from an EMBL/GenBank/DDBJ whole genome shotgun (WGS) entry which is preliminary data.</text>
</comment>
<name>A0A3M6TNG5_POCDA</name>
<feature type="transmembrane region" description="Helical" evidence="11">
    <location>
        <begin position="362"/>
        <end position="383"/>
    </location>
</feature>
<dbReference type="SUPFAM" id="SSF103473">
    <property type="entry name" value="MFS general substrate transporter"/>
    <property type="match status" value="1"/>
</dbReference>
<dbReference type="OrthoDB" id="205993at2759"/>
<feature type="transmembrane region" description="Helical" evidence="11">
    <location>
        <begin position="78"/>
        <end position="98"/>
    </location>
</feature>
<feature type="transmembrane region" description="Helical" evidence="11">
    <location>
        <begin position="134"/>
        <end position="153"/>
    </location>
</feature>
<keyword evidence="5" id="KW-0571">Peptide transport</keyword>
<feature type="transmembrane region" description="Helical" evidence="11">
    <location>
        <begin position="235"/>
        <end position="255"/>
    </location>
</feature>
<protein>
    <recommendedName>
        <fullName evidence="14">Major facilitator superfamily (MFS) profile domain-containing protein</fullName>
    </recommendedName>
</protein>
<accession>A0A3M6TNG5</accession>
<dbReference type="GO" id="GO:0015031">
    <property type="term" value="P:protein transport"/>
    <property type="evidence" value="ECO:0007669"/>
    <property type="project" value="UniProtKB-KW"/>
</dbReference>
<feature type="transmembrane region" description="Helical" evidence="11">
    <location>
        <begin position="313"/>
        <end position="331"/>
    </location>
</feature>
<keyword evidence="3 9" id="KW-0813">Transport</keyword>
<evidence type="ECO:0000256" key="5">
    <source>
        <dbReference type="ARBA" id="ARBA00022856"/>
    </source>
</evidence>
<evidence type="ECO:0000256" key="4">
    <source>
        <dbReference type="ARBA" id="ARBA00022692"/>
    </source>
</evidence>
<dbReference type="PROSITE" id="PS01023">
    <property type="entry name" value="PTR2_2"/>
    <property type="match status" value="1"/>
</dbReference>
<evidence type="ECO:0000256" key="8">
    <source>
        <dbReference type="ARBA" id="ARBA00023136"/>
    </source>
</evidence>
<evidence type="ECO:0000256" key="10">
    <source>
        <dbReference type="SAM" id="MobiDB-lite"/>
    </source>
</evidence>
<evidence type="ECO:0000256" key="3">
    <source>
        <dbReference type="ARBA" id="ARBA00022448"/>
    </source>
</evidence>
<dbReference type="OMA" id="TEDIMAN"/>
<dbReference type="GO" id="GO:0016020">
    <property type="term" value="C:membrane"/>
    <property type="evidence" value="ECO:0007669"/>
    <property type="project" value="UniProtKB-SubCell"/>
</dbReference>
<dbReference type="PROSITE" id="PS01022">
    <property type="entry name" value="PTR2_1"/>
    <property type="match status" value="1"/>
</dbReference>
<proteinExistence type="inferred from homology"/>
<evidence type="ECO:0000256" key="2">
    <source>
        <dbReference type="ARBA" id="ARBA00005982"/>
    </source>
</evidence>
<dbReference type="AlphaFoldDB" id="A0A3M6TNG5"/>
<dbReference type="CDD" id="cd17347">
    <property type="entry name" value="MFS_SLC15A1_2_like"/>
    <property type="match status" value="1"/>
</dbReference>
<keyword evidence="7 11" id="KW-1133">Transmembrane helix</keyword>
<evidence type="ECO:0000313" key="13">
    <source>
        <dbReference type="Proteomes" id="UP000275408"/>
    </source>
</evidence>
<feature type="transmembrane region" description="Helical" evidence="11">
    <location>
        <begin position="692"/>
        <end position="713"/>
    </location>
</feature>
<feature type="transmembrane region" description="Helical" evidence="11">
    <location>
        <begin position="197"/>
        <end position="223"/>
    </location>
</feature>
<feature type="transmembrane region" description="Helical" evidence="11">
    <location>
        <begin position="395"/>
        <end position="413"/>
    </location>
</feature>
<dbReference type="FunFam" id="1.20.1250.20:FF:000049">
    <property type="entry name" value="Solute carrier family 15 member 2"/>
    <property type="match status" value="1"/>
</dbReference>
<comment type="similarity">
    <text evidence="2 9">Belongs to the major facilitator superfamily. Proton-dependent oligopeptide transporter (POT/PTR) (TC 2.A.17) family.</text>
</comment>
<comment type="subcellular location">
    <subcellularLocation>
        <location evidence="1 9">Membrane</location>
        <topology evidence="1 9">Multi-pass membrane protein</topology>
    </subcellularLocation>
</comment>
<reference evidence="12 13" key="1">
    <citation type="journal article" date="2018" name="Sci. Rep.">
        <title>Comparative analysis of the Pocillopora damicornis genome highlights role of immune system in coral evolution.</title>
        <authorList>
            <person name="Cunning R."/>
            <person name="Bay R.A."/>
            <person name="Gillette P."/>
            <person name="Baker A.C."/>
            <person name="Traylor-Knowles N."/>
        </authorList>
    </citation>
    <scope>NUCLEOTIDE SEQUENCE [LARGE SCALE GENOMIC DNA]</scope>
    <source>
        <strain evidence="12">RSMAS</strain>
        <tissue evidence="12">Whole animal</tissue>
    </source>
</reference>
<sequence length="746" mass="83154">MSTHNSVASSNRRRDSQQSWTGSEIFRSQSPNDVVVQNNSQVKLSGKAWGRIKKFLLCKTDFPSSIYYIVGNEFCERFSYYGMKAILILYLTRVLMLGDDTATAVFHSFSMLCYFTPLFGAMLADGWLGKYRTILYVSVIYCIGNLIVSMTSLPPLGAGEIPGPMIGLFLIALGTGGIKPCVSAFGGDQFTSDQSKLLQSFFSVFYFAINAGSLLSMLITPVLRGDVKCYGDDCYPLAFGVPAALMLMAITLFWFGRNKYKRVPQTDNILLRVTKAVSYALKKKITSKGERKAHWMDWASDRYDAQLIEDIKALFKVLFMFLPLPVFWTLFDQQGSRWVLQAGQMDGDAGFLGTMKPDQMQAFNPLFIIILIPLFETVIYPLLRRPKPLKRMCAGMFLATVAFIFAGFLQMKIQSEEFIKNAPSEGQANLQVINSLDCPASLSIGNKNITVTPYGHSSELNLPVTKNVSTRIQTSSKCYNMSRPVEDSLSLEDKEWYNLIISEYKNQLRTHLVKQNVSSPPPGKAKLCTVLLPSLADSEMFDIFLDETKIQEKVDAWGATNCVVKTSDQYKLTVKGEKTKTTYVSSKISLKNGGIYTAVIEPNKLGKGGNVTLYKDLEARNVSMLYQIPQYFVITSGEIMFSITGLEFAYSQAPASTKSCLQAAWLMTVAFGNLIVVIEAESRLITNQTTEFFFFAGMLFVVMVGFAVMAKFYRYVESPSGDPVAVPVDSIDDKTGIVDLDELSRI</sequence>
<feature type="compositionally biased region" description="Polar residues" evidence="10">
    <location>
        <begin position="1"/>
        <end position="10"/>
    </location>
</feature>
<feature type="region of interest" description="Disordered" evidence="10">
    <location>
        <begin position="1"/>
        <end position="20"/>
    </location>
</feature>
<keyword evidence="4 9" id="KW-0812">Transmembrane</keyword>
<dbReference type="GO" id="GO:0022857">
    <property type="term" value="F:transmembrane transporter activity"/>
    <property type="evidence" value="ECO:0007669"/>
    <property type="project" value="InterPro"/>
</dbReference>
<feature type="transmembrane region" description="Helical" evidence="11">
    <location>
        <begin position="104"/>
        <end position="122"/>
    </location>
</feature>
<evidence type="ECO:0000256" key="11">
    <source>
        <dbReference type="SAM" id="Phobius"/>
    </source>
</evidence>
<dbReference type="PANTHER" id="PTHR11654">
    <property type="entry name" value="OLIGOPEPTIDE TRANSPORTER-RELATED"/>
    <property type="match status" value="1"/>
</dbReference>
<gene>
    <name evidence="12" type="ORF">pdam_00020894</name>
</gene>
<feature type="transmembrane region" description="Helical" evidence="11">
    <location>
        <begin position="165"/>
        <end position="185"/>
    </location>
</feature>
<evidence type="ECO:0000313" key="12">
    <source>
        <dbReference type="EMBL" id="RMX42920.1"/>
    </source>
</evidence>
<evidence type="ECO:0000256" key="9">
    <source>
        <dbReference type="RuleBase" id="RU003755"/>
    </source>
</evidence>
<dbReference type="EMBL" id="RCHS01003251">
    <property type="protein sequence ID" value="RMX42920.1"/>
    <property type="molecule type" value="Genomic_DNA"/>
</dbReference>
<dbReference type="Proteomes" id="UP000275408">
    <property type="component" value="Unassembled WGS sequence"/>
</dbReference>
<keyword evidence="8 11" id="KW-0472">Membrane</keyword>
<organism evidence="12 13">
    <name type="scientific">Pocillopora damicornis</name>
    <name type="common">Cauliflower coral</name>
    <name type="synonym">Millepora damicornis</name>
    <dbReference type="NCBI Taxonomy" id="46731"/>
    <lineage>
        <taxon>Eukaryota</taxon>
        <taxon>Metazoa</taxon>
        <taxon>Cnidaria</taxon>
        <taxon>Anthozoa</taxon>
        <taxon>Hexacorallia</taxon>
        <taxon>Scleractinia</taxon>
        <taxon>Astrocoeniina</taxon>
        <taxon>Pocilloporidae</taxon>
        <taxon>Pocillopora</taxon>
    </lineage>
</organism>
<evidence type="ECO:0000256" key="1">
    <source>
        <dbReference type="ARBA" id="ARBA00004141"/>
    </source>
</evidence>
<evidence type="ECO:0000256" key="7">
    <source>
        <dbReference type="ARBA" id="ARBA00022989"/>
    </source>
</evidence>
<feature type="transmembrane region" description="Helical" evidence="11">
    <location>
        <begin position="663"/>
        <end position="680"/>
    </location>
</feature>
<keyword evidence="6" id="KW-0653">Protein transport</keyword>
<evidence type="ECO:0000256" key="6">
    <source>
        <dbReference type="ARBA" id="ARBA00022927"/>
    </source>
</evidence>
<dbReference type="Pfam" id="PF00854">
    <property type="entry name" value="PTR2"/>
    <property type="match status" value="2"/>
</dbReference>
<dbReference type="InterPro" id="IPR036259">
    <property type="entry name" value="MFS_trans_sf"/>
</dbReference>
<dbReference type="InterPro" id="IPR000109">
    <property type="entry name" value="POT_fam"/>
</dbReference>
<dbReference type="GO" id="GO:0006857">
    <property type="term" value="P:oligopeptide transport"/>
    <property type="evidence" value="ECO:0007669"/>
    <property type="project" value="InterPro"/>
</dbReference>
<dbReference type="Gene3D" id="1.20.1250.20">
    <property type="entry name" value="MFS general substrate transporter like domains"/>
    <property type="match status" value="2"/>
</dbReference>